<feature type="region of interest" description="Disordered" evidence="1">
    <location>
        <begin position="120"/>
        <end position="139"/>
    </location>
</feature>
<reference evidence="2" key="1">
    <citation type="submission" date="2021-03" db="EMBL/GenBank/DDBJ databases">
        <title>Draft genome sequence of rust myrtle Austropuccinia psidii MF-1, a brazilian biotype.</title>
        <authorList>
            <person name="Quecine M.C."/>
            <person name="Pachon D.M.R."/>
            <person name="Bonatelli M.L."/>
            <person name="Correr F.H."/>
            <person name="Franceschini L.M."/>
            <person name="Leite T.F."/>
            <person name="Margarido G.R.A."/>
            <person name="Almeida C.A."/>
            <person name="Ferrarezi J.A."/>
            <person name="Labate C.A."/>
        </authorList>
    </citation>
    <scope>NUCLEOTIDE SEQUENCE</scope>
    <source>
        <strain evidence="2">MF-1</strain>
    </source>
</reference>
<feature type="compositionally biased region" description="Low complexity" evidence="1">
    <location>
        <begin position="59"/>
        <end position="78"/>
    </location>
</feature>
<sequence length="172" mass="19507">MGTVWSSRFVDVPPISCVPWNNFHHQDRFLAESSNSTECADFIEEPPPLRFKSKTSLGPPSSNGSVQVPSPSSPVRSSNANWVPTKVQSVQRSSKRIATLILSQNNKRHHCTKKGMEENAKKCRHKNQNNEARGKGYWNPPFGQSDFENICTYLDDEEWYHGELATTQSWNV</sequence>
<dbReference type="Proteomes" id="UP000765509">
    <property type="component" value="Unassembled WGS sequence"/>
</dbReference>
<accession>A0A9Q3D7J2</accession>
<evidence type="ECO:0000256" key="1">
    <source>
        <dbReference type="SAM" id="MobiDB-lite"/>
    </source>
</evidence>
<evidence type="ECO:0000313" key="2">
    <source>
        <dbReference type="EMBL" id="MBW0498239.1"/>
    </source>
</evidence>
<dbReference type="AlphaFoldDB" id="A0A9Q3D7J2"/>
<evidence type="ECO:0000313" key="3">
    <source>
        <dbReference type="Proteomes" id="UP000765509"/>
    </source>
</evidence>
<comment type="caution">
    <text evidence="2">The sequence shown here is derived from an EMBL/GenBank/DDBJ whole genome shotgun (WGS) entry which is preliminary data.</text>
</comment>
<feature type="region of interest" description="Disordered" evidence="1">
    <location>
        <begin position="50"/>
        <end position="88"/>
    </location>
</feature>
<feature type="compositionally biased region" description="Polar residues" evidence="1">
    <location>
        <begin position="79"/>
        <end position="88"/>
    </location>
</feature>
<keyword evidence="3" id="KW-1185">Reference proteome</keyword>
<protein>
    <submittedName>
        <fullName evidence="2">Uncharacterized protein</fullName>
    </submittedName>
</protein>
<proteinExistence type="predicted"/>
<gene>
    <name evidence="2" type="ORF">O181_037954</name>
</gene>
<dbReference type="EMBL" id="AVOT02014626">
    <property type="protein sequence ID" value="MBW0498239.1"/>
    <property type="molecule type" value="Genomic_DNA"/>
</dbReference>
<name>A0A9Q3D7J2_9BASI</name>
<organism evidence="2 3">
    <name type="scientific">Austropuccinia psidii MF-1</name>
    <dbReference type="NCBI Taxonomy" id="1389203"/>
    <lineage>
        <taxon>Eukaryota</taxon>
        <taxon>Fungi</taxon>
        <taxon>Dikarya</taxon>
        <taxon>Basidiomycota</taxon>
        <taxon>Pucciniomycotina</taxon>
        <taxon>Pucciniomycetes</taxon>
        <taxon>Pucciniales</taxon>
        <taxon>Sphaerophragmiaceae</taxon>
        <taxon>Austropuccinia</taxon>
    </lineage>
</organism>